<evidence type="ECO:0000256" key="3">
    <source>
        <dbReference type="ARBA" id="ARBA00022840"/>
    </source>
</evidence>
<evidence type="ECO:0000313" key="8">
    <source>
        <dbReference type="Proteomes" id="UP000014174"/>
    </source>
</evidence>
<keyword evidence="5 7" id="KW-0808">Transferase</keyword>
<comment type="function">
    <text evidence="5">Catalyzes the phosphorylation of the 3'-hydroxyl group of dephosphocoenzyme A to form coenzyme A.</text>
</comment>
<proteinExistence type="inferred from homology"/>
<dbReference type="PATRIC" id="fig|1150600.3.peg.3554"/>
<keyword evidence="5 7" id="KW-0418">Kinase</keyword>
<comment type="subcellular location">
    <subcellularLocation>
        <location evidence="5">Cytoplasm</location>
    </subcellularLocation>
</comment>
<evidence type="ECO:0000313" key="7">
    <source>
        <dbReference type="EMBL" id="EOR93256.1"/>
    </source>
</evidence>
<keyword evidence="4 5" id="KW-0173">Coenzyme A biosynthesis</keyword>
<dbReference type="UniPathway" id="UPA00241">
    <property type="reaction ID" value="UER00356"/>
</dbReference>
<dbReference type="PROSITE" id="PS51219">
    <property type="entry name" value="DPCK"/>
    <property type="match status" value="1"/>
</dbReference>
<dbReference type="OrthoDB" id="9812943at2"/>
<dbReference type="Gene3D" id="3.40.50.300">
    <property type="entry name" value="P-loop containing nucleotide triphosphate hydrolases"/>
    <property type="match status" value="1"/>
</dbReference>
<feature type="binding site" evidence="5">
    <location>
        <begin position="11"/>
        <end position="16"/>
    </location>
    <ligand>
        <name>ATP</name>
        <dbReference type="ChEBI" id="CHEBI:30616"/>
    </ligand>
</feature>
<gene>
    <name evidence="5" type="primary">coaE</name>
    <name evidence="7" type="ORF">ADIARSV_3585</name>
</gene>
<evidence type="ECO:0000256" key="1">
    <source>
        <dbReference type="ARBA" id="ARBA00009018"/>
    </source>
</evidence>
<reference evidence="7 8" key="1">
    <citation type="journal article" date="2013" name="Genome Announc.">
        <title>Draft Genome Sequence of Arcticibacter svalbardensis Strain MN12-7T, a Member of the Family Sphingobacteriaceae Isolated from an Arctic Soil Sample.</title>
        <authorList>
            <person name="Shivaji S."/>
            <person name="Ara S."/>
            <person name="Prasad S."/>
            <person name="Manasa B.P."/>
            <person name="Begum Z."/>
            <person name="Singh A."/>
            <person name="Kumar Pinnaka A."/>
        </authorList>
    </citation>
    <scope>NUCLEOTIDE SEQUENCE [LARGE SCALE GENOMIC DNA]</scope>
    <source>
        <strain evidence="7 8">MN12-7</strain>
    </source>
</reference>
<dbReference type="GO" id="GO:0005524">
    <property type="term" value="F:ATP binding"/>
    <property type="evidence" value="ECO:0007669"/>
    <property type="project" value="UniProtKB-UniRule"/>
</dbReference>
<evidence type="ECO:0000256" key="5">
    <source>
        <dbReference type="HAMAP-Rule" id="MF_00376"/>
    </source>
</evidence>
<keyword evidence="5" id="KW-0963">Cytoplasm</keyword>
<dbReference type="eggNOG" id="COG0237">
    <property type="taxonomic scope" value="Bacteria"/>
</dbReference>
<dbReference type="EMBL" id="AQPN01000122">
    <property type="protein sequence ID" value="EOR93256.1"/>
    <property type="molecule type" value="Genomic_DNA"/>
</dbReference>
<evidence type="ECO:0000256" key="4">
    <source>
        <dbReference type="ARBA" id="ARBA00022993"/>
    </source>
</evidence>
<dbReference type="SUPFAM" id="SSF52540">
    <property type="entry name" value="P-loop containing nucleoside triphosphate hydrolases"/>
    <property type="match status" value="1"/>
</dbReference>
<dbReference type="CDD" id="cd02022">
    <property type="entry name" value="DPCK"/>
    <property type="match status" value="1"/>
</dbReference>
<organism evidence="7 8">
    <name type="scientific">Arcticibacter svalbardensis MN12-7</name>
    <dbReference type="NCBI Taxonomy" id="1150600"/>
    <lineage>
        <taxon>Bacteria</taxon>
        <taxon>Pseudomonadati</taxon>
        <taxon>Bacteroidota</taxon>
        <taxon>Sphingobacteriia</taxon>
        <taxon>Sphingobacteriales</taxon>
        <taxon>Sphingobacteriaceae</taxon>
        <taxon>Arcticibacter</taxon>
    </lineage>
</organism>
<dbReference type="GO" id="GO:0004140">
    <property type="term" value="F:dephospho-CoA kinase activity"/>
    <property type="evidence" value="ECO:0007669"/>
    <property type="project" value="UniProtKB-UniRule"/>
</dbReference>
<comment type="catalytic activity">
    <reaction evidence="5">
        <text>3'-dephospho-CoA + ATP = ADP + CoA + H(+)</text>
        <dbReference type="Rhea" id="RHEA:18245"/>
        <dbReference type="ChEBI" id="CHEBI:15378"/>
        <dbReference type="ChEBI" id="CHEBI:30616"/>
        <dbReference type="ChEBI" id="CHEBI:57287"/>
        <dbReference type="ChEBI" id="CHEBI:57328"/>
        <dbReference type="ChEBI" id="CHEBI:456216"/>
        <dbReference type="EC" id="2.7.1.24"/>
    </reaction>
</comment>
<dbReference type="InterPro" id="IPR001977">
    <property type="entry name" value="Depp_CoAkinase"/>
</dbReference>
<comment type="pathway">
    <text evidence="5">Cofactor biosynthesis; coenzyme A biosynthesis; CoA from (R)-pantothenate: step 5/5.</text>
</comment>
<accession>R9GNI7</accession>
<comment type="caution">
    <text evidence="7">The sequence shown here is derived from an EMBL/GenBank/DDBJ whole genome shotgun (WGS) entry which is preliminary data.</text>
</comment>
<dbReference type="GO" id="GO:0015937">
    <property type="term" value="P:coenzyme A biosynthetic process"/>
    <property type="evidence" value="ECO:0007669"/>
    <property type="project" value="UniProtKB-UniRule"/>
</dbReference>
<comment type="similarity">
    <text evidence="1 5">Belongs to the CoaE family.</text>
</comment>
<dbReference type="GO" id="GO:0005737">
    <property type="term" value="C:cytoplasm"/>
    <property type="evidence" value="ECO:0007669"/>
    <property type="project" value="UniProtKB-SubCell"/>
</dbReference>
<sequence length="198" mass="22453">MLKIGITGGIGTGKTTVCRIFELLGVPVYYADAHAKLVMHTDKELIASVKAVFGDEVYSTGVLNRSMLGELVFNDAELLRQLNALVHPAVFRDFKQWSEDQNCTYVLKEAAILFESGSDQDCDYTLLVKSPLSLRISRIMQRDTMSRDDIMKRMDKQMSEEEKEKRADFCMLNDELNLVIPQVLDLHKRFVALSEGKI</sequence>
<protein>
    <recommendedName>
        <fullName evidence="5 6">Dephospho-CoA kinase</fullName>
        <ecNumber evidence="5 6">2.7.1.24</ecNumber>
    </recommendedName>
    <alternativeName>
        <fullName evidence="5">Dephosphocoenzyme A kinase</fullName>
    </alternativeName>
</protein>
<dbReference type="Pfam" id="PF01121">
    <property type="entry name" value="CoaE"/>
    <property type="match status" value="1"/>
</dbReference>
<dbReference type="Proteomes" id="UP000014174">
    <property type="component" value="Unassembled WGS sequence"/>
</dbReference>
<dbReference type="AlphaFoldDB" id="R9GNI7"/>
<keyword evidence="3 5" id="KW-0067">ATP-binding</keyword>
<dbReference type="InterPro" id="IPR027417">
    <property type="entry name" value="P-loop_NTPase"/>
</dbReference>
<dbReference type="STRING" id="1150600.ADIARSV_3585"/>
<dbReference type="PANTHER" id="PTHR10695">
    <property type="entry name" value="DEPHOSPHO-COA KINASE-RELATED"/>
    <property type="match status" value="1"/>
</dbReference>
<dbReference type="HAMAP" id="MF_00376">
    <property type="entry name" value="Dephospho_CoA_kinase"/>
    <property type="match status" value="1"/>
</dbReference>
<dbReference type="PANTHER" id="PTHR10695:SF46">
    <property type="entry name" value="BIFUNCTIONAL COENZYME A SYNTHASE-RELATED"/>
    <property type="match status" value="1"/>
</dbReference>
<evidence type="ECO:0000256" key="6">
    <source>
        <dbReference type="NCBIfam" id="TIGR00152"/>
    </source>
</evidence>
<keyword evidence="8" id="KW-1185">Reference proteome</keyword>
<dbReference type="EC" id="2.7.1.24" evidence="5 6"/>
<evidence type="ECO:0000256" key="2">
    <source>
        <dbReference type="ARBA" id="ARBA00022741"/>
    </source>
</evidence>
<name>R9GNI7_9SPHI</name>
<dbReference type="NCBIfam" id="TIGR00152">
    <property type="entry name" value="dephospho-CoA kinase"/>
    <property type="match status" value="1"/>
</dbReference>
<keyword evidence="2 5" id="KW-0547">Nucleotide-binding</keyword>